<evidence type="ECO:0000313" key="2">
    <source>
        <dbReference type="Proteomes" id="UP000325811"/>
    </source>
</evidence>
<reference evidence="1 2" key="1">
    <citation type="submission" date="2019-08" db="EMBL/GenBank/DDBJ databases">
        <authorList>
            <person name="Herpell B J."/>
        </authorList>
    </citation>
    <scope>NUCLEOTIDE SEQUENCE [LARGE SCALE GENOMIC DNA]</scope>
    <source>
        <strain evidence="2">Msb3</strain>
        <plasmid evidence="1 2">pI</plasmid>
    </source>
</reference>
<sequence>MGLHQSHDAQVINEAKTGPSKEHFGCPAVIFERLEKCLPAEGFKDHLLRPQLLRLGVVIFGHRGFSC</sequence>
<gene>
    <name evidence="1" type="ORF">PDMSB3_0191</name>
</gene>
<name>A0A5Q4ZHZ8_9BURK</name>
<dbReference type="KEGG" id="pdio:PDMSB3_0191.2"/>
<organism evidence="1 2">
    <name type="scientific">Paraburkholderia dioscoreae</name>
    <dbReference type="NCBI Taxonomy" id="2604047"/>
    <lineage>
        <taxon>Bacteria</taxon>
        <taxon>Pseudomonadati</taxon>
        <taxon>Pseudomonadota</taxon>
        <taxon>Betaproteobacteria</taxon>
        <taxon>Burkholderiales</taxon>
        <taxon>Burkholderiaceae</taxon>
        <taxon>Paraburkholderia</taxon>
    </lineage>
</organism>
<dbReference type="Proteomes" id="UP000325811">
    <property type="component" value="Plasmid pI"/>
</dbReference>
<dbReference type="EMBL" id="LR699555">
    <property type="protein sequence ID" value="VVD31027.1"/>
    <property type="molecule type" value="Genomic_DNA"/>
</dbReference>
<keyword evidence="1" id="KW-0614">Plasmid</keyword>
<dbReference type="AlphaFoldDB" id="A0A5Q4ZHZ8"/>
<evidence type="ECO:0000313" key="1">
    <source>
        <dbReference type="EMBL" id="VVD31027.1"/>
    </source>
</evidence>
<proteinExistence type="predicted"/>
<keyword evidence="2" id="KW-1185">Reference proteome</keyword>
<accession>A0A5Q4ZHZ8</accession>
<geneLocation type="plasmid" evidence="1 2">
    <name>pI</name>
</geneLocation>
<protein>
    <submittedName>
        <fullName evidence="1">Uncharacterized protein</fullName>
    </submittedName>
</protein>